<keyword evidence="1" id="KW-0812">Transmembrane</keyword>
<dbReference type="EMBL" id="MQUB01000001">
    <property type="protein sequence ID" value="PQB05570.1"/>
    <property type="molecule type" value="Genomic_DNA"/>
</dbReference>
<dbReference type="AlphaFoldDB" id="A0A2S7KSH4"/>
<dbReference type="Proteomes" id="UP000239800">
    <property type="component" value="Unassembled WGS sequence"/>
</dbReference>
<feature type="domain" description="CAAX prenyl protease 2/Lysostaphin resistance protein A-like" evidence="2">
    <location>
        <begin position="115"/>
        <end position="211"/>
    </location>
</feature>
<dbReference type="PANTHER" id="PTHR39430:SF1">
    <property type="entry name" value="PROTEASE"/>
    <property type="match status" value="1"/>
</dbReference>
<keyword evidence="4" id="KW-1185">Reference proteome</keyword>
<proteinExistence type="predicted"/>
<dbReference type="PANTHER" id="PTHR39430">
    <property type="entry name" value="MEMBRANE-ASSOCIATED PROTEASE-RELATED"/>
    <property type="match status" value="1"/>
</dbReference>
<gene>
    <name evidence="3" type="ORF">BST85_12175</name>
</gene>
<feature type="transmembrane region" description="Helical" evidence="1">
    <location>
        <begin position="77"/>
        <end position="95"/>
    </location>
</feature>
<sequence>MKSLFVKYPSASRFVLAILMFAAVLIVSPVIDGPYLKQYFPYLSAILLVGVTWFLLKLDGTNLTALGLNISWRNCSFILVGILIGALAFLFANLARSLYTGETMALSANIDYQTILSSFYLILPTVAVEELIFRGYLFKKTIAISNVIVANIVFSVLFMLVHVIDGEVLESPGRMVMLVISIPVGHLMFATALLRSGTLFFPIGLHLGNNWATRHLISSMDDGQSILFVLERVNFDTWPSFIGLLLIYNGVFLLLTWLIWKWRRGSAKE</sequence>
<evidence type="ECO:0000256" key="1">
    <source>
        <dbReference type="SAM" id="Phobius"/>
    </source>
</evidence>
<dbReference type="InterPro" id="IPR003675">
    <property type="entry name" value="Rce1/LyrA-like_dom"/>
</dbReference>
<dbReference type="OrthoDB" id="324900at2"/>
<dbReference type="GO" id="GO:0004175">
    <property type="term" value="F:endopeptidase activity"/>
    <property type="evidence" value="ECO:0007669"/>
    <property type="project" value="UniProtKB-ARBA"/>
</dbReference>
<dbReference type="GO" id="GO:0080120">
    <property type="term" value="P:CAAX-box protein maturation"/>
    <property type="evidence" value="ECO:0007669"/>
    <property type="project" value="UniProtKB-ARBA"/>
</dbReference>
<accession>A0A2S7KSH4</accession>
<keyword evidence="1" id="KW-0472">Membrane</keyword>
<dbReference type="RefSeq" id="WP_104813516.1">
    <property type="nucleotide sequence ID" value="NZ_MQUB01000001.1"/>
</dbReference>
<feature type="transmembrane region" description="Helical" evidence="1">
    <location>
        <begin position="39"/>
        <end position="56"/>
    </location>
</feature>
<feature type="transmembrane region" description="Helical" evidence="1">
    <location>
        <begin position="115"/>
        <end position="132"/>
    </location>
</feature>
<feature type="transmembrane region" description="Helical" evidence="1">
    <location>
        <begin position="176"/>
        <end position="194"/>
    </location>
</feature>
<protein>
    <recommendedName>
        <fullName evidence="2">CAAX prenyl protease 2/Lysostaphin resistance protein A-like domain-containing protein</fullName>
    </recommendedName>
</protein>
<keyword evidence="1" id="KW-1133">Transmembrane helix</keyword>
<feature type="transmembrane region" description="Helical" evidence="1">
    <location>
        <begin position="237"/>
        <end position="260"/>
    </location>
</feature>
<organism evidence="3 4">
    <name type="scientific">Aureitalea marina</name>
    <dbReference type="NCBI Taxonomy" id="930804"/>
    <lineage>
        <taxon>Bacteria</taxon>
        <taxon>Pseudomonadati</taxon>
        <taxon>Bacteroidota</taxon>
        <taxon>Flavobacteriia</taxon>
        <taxon>Flavobacteriales</taxon>
        <taxon>Flavobacteriaceae</taxon>
        <taxon>Aureitalea</taxon>
    </lineage>
</organism>
<evidence type="ECO:0000313" key="3">
    <source>
        <dbReference type="EMBL" id="PQB05570.1"/>
    </source>
</evidence>
<feature type="transmembrane region" description="Helical" evidence="1">
    <location>
        <begin position="144"/>
        <end position="164"/>
    </location>
</feature>
<comment type="caution">
    <text evidence="3">The sequence shown here is derived from an EMBL/GenBank/DDBJ whole genome shotgun (WGS) entry which is preliminary data.</text>
</comment>
<reference evidence="3 4" key="1">
    <citation type="submission" date="2016-11" db="EMBL/GenBank/DDBJ databases">
        <title>Trade-off between light-utilization and light-protection in marine flavobacteria.</title>
        <authorList>
            <person name="Kumagai Y."/>
        </authorList>
    </citation>
    <scope>NUCLEOTIDE SEQUENCE [LARGE SCALE GENOMIC DNA]</scope>
    <source>
        <strain evidence="3 4">NBRC 107741</strain>
    </source>
</reference>
<name>A0A2S7KSH4_9FLAO</name>
<evidence type="ECO:0000313" key="4">
    <source>
        <dbReference type="Proteomes" id="UP000239800"/>
    </source>
</evidence>
<evidence type="ECO:0000259" key="2">
    <source>
        <dbReference type="Pfam" id="PF02517"/>
    </source>
</evidence>
<dbReference type="Pfam" id="PF02517">
    <property type="entry name" value="Rce1-like"/>
    <property type="match status" value="1"/>
</dbReference>